<feature type="compositionally biased region" description="Basic and acidic residues" evidence="2">
    <location>
        <begin position="24"/>
        <end position="45"/>
    </location>
</feature>
<keyword evidence="1" id="KW-0175">Coiled coil</keyword>
<feature type="coiled-coil region" evidence="1">
    <location>
        <begin position="78"/>
        <end position="128"/>
    </location>
</feature>
<evidence type="ECO:0000313" key="4">
    <source>
        <dbReference type="Proteomes" id="UP000192257"/>
    </source>
</evidence>
<comment type="caution">
    <text evidence="3">The sequence shown here is derived from an EMBL/GenBank/DDBJ whole genome shotgun (WGS) entry which is preliminary data.</text>
</comment>
<proteinExistence type="predicted"/>
<feature type="region of interest" description="Disordered" evidence="2">
    <location>
        <begin position="1"/>
        <end position="47"/>
    </location>
</feature>
<dbReference type="GeneID" id="39983148"/>
<sequence length="200" mass="23242">MNVNNIRQQDAASAPLSFSQQKDNNIKEIGISKEKSPAKQNKEQQDESFLDTINDDTNALRVRLKWAEMNNHVLTDNINTLKSVVNQLATQLDLANNQLALYTETEELQRLRRSVREENADNENKETLNTNEYNDRIASLHNAIRERDAMIMTLRHDMVMQNINADKLLRSELKEKDQVILRLMNKMEELQRIINAKRGI</sequence>
<evidence type="ECO:0000313" key="3">
    <source>
        <dbReference type="EMBL" id="ORC91326.1"/>
    </source>
</evidence>
<protein>
    <submittedName>
        <fullName evidence="3">Uncharacterized protein</fullName>
    </submittedName>
</protein>
<dbReference type="VEuPathDB" id="TriTrypDB:TM35_000063310"/>
<dbReference type="OrthoDB" id="242610at2759"/>
<accession>A0A1X0P2Z5</accession>
<feature type="compositionally biased region" description="Polar residues" evidence="2">
    <location>
        <begin position="1"/>
        <end position="23"/>
    </location>
</feature>
<keyword evidence="4" id="KW-1185">Reference proteome</keyword>
<reference evidence="3 4" key="1">
    <citation type="submission" date="2017-03" db="EMBL/GenBank/DDBJ databases">
        <title>An alternative strategy for trypanosome survival in the mammalian bloodstream revealed through genome and transcriptome analysis of the ubiquitous bovine parasite Trypanosoma (Megatrypanum) theileri.</title>
        <authorList>
            <person name="Kelly S."/>
            <person name="Ivens A."/>
            <person name="Mott A."/>
            <person name="O'Neill E."/>
            <person name="Emms D."/>
            <person name="Macleod O."/>
            <person name="Voorheis P."/>
            <person name="Matthews J."/>
            <person name="Matthews K."/>
            <person name="Carrington M."/>
        </authorList>
    </citation>
    <scope>NUCLEOTIDE SEQUENCE [LARGE SCALE GENOMIC DNA]</scope>
    <source>
        <strain evidence="3">Edinburgh</strain>
    </source>
</reference>
<dbReference type="AlphaFoldDB" id="A0A1X0P2Z5"/>
<gene>
    <name evidence="3" type="ORF">TM35_000063310</name>
</gene>
<evidence type="ECO:0000256" key="1">
    <source>
        <dbReference type="SAM" id="Coils"/>
    </source>
</evidence>
<organism evidence="3 4">
    <name type="scientific">Trypanosoma theileri</name>
    <dbReference type="NCBI Taxonomy" id="67003"/>
    <lineage>
        <taxon>Eukaryota</taxon>
        <taxon>Discoba</taxon>
        <taxon>Euglenozoa</taxon>
        <taxon>Kinetoplastea</taxon>
        <taxon>Metakinetoplastina</taxon>
        <taxon>Trypanosomatida</taxon>
        <taxon>Trypanosomatidae</taxon>
        <taxon>Trypanosoma</taxon>
    </lineage>
</organism>
<name>A0A1X0P2Z5_9TRYP</name>
<dbReference type="EMBL" id="NBCO01000006">
    <property type="protein sequence ID" value="ORC91326.1"/>
    <property type="molecule type" value="Genomic_DNA"/>
</dbReference>
<dbReference type="Proteomes" id="UP000192257">
    <property type="component" value="Unassembled WGS sequence"/>
</dbReference>
<dbReference type="RefSeq" id="XP_028885392.1">
    <property type="nucleotide sequence ID" value="XM_029023368.1"/>
</dbReference>
<evidence type="ECO:0000256" key="2">
    <source>
        <dbReference type="SAM" id="MobiDB-lite"/>
    </source>
</evidence>